<dbReference type="KEGG" id="chu:CHU_2942"/>
<reference evidence="1 2" key="1">
    <citation type="journal article" date="2007" name="Appl. Environ. Microbiol.">
        <title>Genome sequence of the cellulolytic gliding bacterium Cytophaga hutchinsonii.</title>
        <authorList>
            <person name="Xie G."/>
            <person name="Bruce D.C."/>
            <person name="Challacombe J.F."/>
            <person name="Chertkov O."/>
            <person name="Detter J.C."/>
            <person name="Gilna P."/>
            <person name="Han C.S."/>
            <person name="Lucas S."/>
            <person name="Misra M."/>
            <person name="Myers G.L."/>
            <person name="Richardson P."/>
            <person name="Tapia R."/>
            <person name="Thayer N."/>
            <person name="Thompson L.S."/>
            <person name="Brettin T.S."/>
            <person name="Henrissat B."/>
            <person name="Wilson D.B."/>
            <person name="McBride M.J."/>
        </authorList>
    </citation>
    <scope>NUCLEOTIDE SEQUENCE [LARGE SCALE GENOMIC DNA]</scope>
    <source>
        <strain evidence="2">ATCC 33406 / DSM 1761 / CIP 103989 / NBRC 15051 / NCIMB 9469 / D465</strain>
    </source>
</reference>
<name>A0A6N4SUN9_CYTH3</name>
<gene>
    <name evidence="1" type="ordered locus">CHU_2942</name>
</gene>
<dbReference type="RefSeq" id="WP_011586294.1">
    <property type="nucleotide sequence ID" value="NC_008255.1"/>
</dbReference>
<protein>
    <submittedName>
        <fullName evidence="1">Uncharacterized protein</fullName>
    </submittedName>
</protein>
<dbReference type="OrthoDB" id="645138at2"/>
<proteinExistence type="predicted"/>
<dbReference type="Proteomes" id="UP000001822">
    <property type="component" value="Chromosome"/>
</dbReference>
<dbReference type="EMBL" id="CP000383">
    <property type="protein sequence ID" value="ABG60184.1"/>
    <property type="molecule type" value="Genomic_DNA"/>
</dbReference>
<evidence type="ECO:0000313" key="2">
    <source>
        <dbReference type="Proteomes" id="UP000001822"/>
    </source>
</evidence>
<keyword evidence="2" id="KW-1185">Reference proteome</keyword>
<evidence type="ECO:0000313" key="1">
    <source>
        <dbReference type="EMBL" id="ABG60184.1"/>
    </source>
</evidence>
<accession>A0A6N4SUN9</accession>
<dbReference type="AlphaFoldDB" id="A0A6N4SUN9"/>
<organism evidence="1 2">
    <name type="scientific">Cytophaga hutchinsonii (strain ATCC 33406 / DSM 1761 / CIP 103989 / NBRC 15051 / NCIMB 9469 / D465)</name>
    <dbReference type="NCBI Taxonomy" id="269798"/>
    <lineage>
        <taxon>Bacteria</taxon>
        <taxon>Pseudomonadati</taxon>
        <taxon>Bacteroidota</taxon>
        <taxon>Cytophagia</taxon>
        <taxon>Cytophagales</taxon>
        <taxon>Cytophagaceae</taxon>
        <taxon>Cytophaga</taxon>
    </lineage>
</organism>
<sequence length="256" mass="27938">MATTNSDFEGSLGGLSFYKRNGKTVVRKKGGPSAEQIKHSKSCQAIRDSNQEFGGASHVCAQIRRGIGKYWKEYSDMNLIGNLTGVLKKIIHAGKGARGIRVLDIAAHRQRLEGFEFNADCAFESRFKNTLTISISEDRNTAVLQTAFKPATDIAAPADATSFQLLYTFMRVPAYGVHATTGRYVPLHDAAFVSGQVYSGFFYTDFAMRVKLSLPVTLPVSSAEQTALLCIVGIAFYKGTKRMGKEVCAMQVVQVG</sequence>